<gene>
    <name evidence="1" type="ORF">CEV32_4771</name>
</gene>
<protein>
    <submittedName>
        <fullName evidence="1">Uncharacterized protein</fullName>
    </submittedName>
</protein>
<reference evidence="1 2" key="1">
    <citation type="submission" date="2017-07" db="EMBL/GenBank/DDBJ databases">
        <title>Phylogenetic study on the rhizospheric bacterium Ochrobactrum sp. A44.</title>
        <authorList>
            <person name="Krzyzanowska D.M."/>
            <person name="Ossowicki A."/>
            <person name="Rajewska M."/>
            <person name="Maciag T."/>
            <person name="Kaczynski Z."/>
            <person name="Czerwicka M."/>
            <person name="Jafra S."/>
        </authorList>
    </citation>
    <scope>NUCLEOTIDE SEQUENCE [LARGE SCALE GENOMIC DNA]</scope>
    <source>
        <strain evidence="1 2">PR17</strain>
    </source>
</reference>
<organism evidence="1 2">
    <name type="scientific">Brucella rhizosphaerae</name>
    <dbReference type="NCBI Taxonomy" id="571254"/>
    <lineage>
        <taxon>Bacteria</taxon>
        <taxon>Pseudomonadati</taxon>
        <taxon>Pseudomonadota</taxon>
        <taxon>Alphaproteobacteria</taxon>
        <taxon>Hyphomicrobiales</taxon>
        <taxon>Brucellaceae</taxon>
        <taxon>Brucella/Ochrobactrum group</taxon>
        <taxon>Brucella</taxon>
    </lineage>
</organism>
<evidence type="ECO:0000313" key="1">
    <source>
        <dbReference type="EMBL" id="OYR15496.1"/>
    </source>
</evidence>
<evidence type="ECO:0000313" key="2">
    <source>
        <dbReference type="Proteomes" id="UP000216345"/>
    </source>
</evidence>
<dbReference type="AlphaFoldDB" id="A0A256FLA6"/>
<keyword evidence="2" id="KW-1185">Reference proteome</keyword>
<proteinExistence type="predicted"/>
<comment type="caution">
    <text evidence="1">The sequence shown here is derived from an EMBL/GenBank/DDBJ whole genome shotgun (WGS) entry which is preliminary data.</text>
</comment>
<accession>A0A256FLA6</accession>
<name>A0A256FLA6_9HYPH</name>
<dbReference type="EMBL" id="NNRK01000025">
    <property type="protein sequence ID" value="OYR15496.1"/>
    <property type="molecule type" value="Genomic_DNA"/>
</dbReference>
<dbReference type="Proteomes" id="UP000216345">
    <property type="component" value="Unassembled WGS sequence"/>
</dbReference>
<sequence>MVLVGGQWVSWMAIIMASKTSEPISQTGADVAIVGKRG</sequence>